<keyword evidence="2" id="KW-0862">Zinc</keyword>
<evidence type="ECO:0000313" key="9">
    <source>
        <dbReference type="Proteomes" id="UP001220324"/>
    </source>
</evidence>
<organism evidence="8 9">
    <name type="scientific">Penicillium frequentans</name>
    <dbReference type="NCBI Taxonomy" id="3151616"/>
    <lineage>
        <taxon>Eukaryota</taxon>
        <taxon>Fungi</taxon>
        <taxon>Dikarya</taxon>
        <taxon>Ascomycota</taxon>
        <taxon>Pezizomycotina</taxon>
        <taxon>Eurotiomycetes</taxon>
        <taxon>Eurotiomycetidae</taxon>
        <taxon>Eurotiales</taxon>
        <taxon>Aspergillaceae</taxon>
        <taxon>Penicillium</taxon>
    </lineage>
</organism>
<dbReference type="GO" id="GO:0003677">
    <property type="term" value="F:DNA binding"/>
    <property type="evidence" value="ECO:0007669"/>
    <property type="project" value="UniProtKB-KW"/>
</dbReference>
<reference evidence="8 9" key="1">
    <citation type="journal article" date="2023" name="IMA Fungus">
        <title>Comparative genomic study of the Penicillium genus elucidates a diverse pangenome and 15 lateral gene transfer events.</title>
        <authorList>
            <person name="Petersen C."/>
            <person name="Sorensen T."/>
            <person name="Nielsen M.R."/>
            <person name="Sondergaard T.E."/>
            <person name="Sorensen J.L."/>
            <person name="Fitzpatrick D.A."/>
            <person name="Frisvad J.C."/>
            <person name="Nielsen K.L."/>
        </authorList>
    </citation>
    <scope>NUCLEOTIDE SEQUENCE [LARGE SCALE GENOMIC DNA]</scope>
    <source>
        <strain evidence="8 9">IBT 35679</strain>
    </source>
</reference>
<sequence length="473" mass="52731">MPVRRAKSCVNCRRAKARCSLSTPCLRCATRSLACQYATTVPPLADRWPRGFRPIRPATDTTVTGTTVENAMDEASDTNFAAAGARSATIVDNKARSFSMHIHEEAEIPTRPETRTGTQPDMIDFSDFNELFDILEPPTMTPISHNPQPAHFPTVPDIISPRLLSLDLSMVFPGLVTPNSMEFDLGTEVLEPQLSQRSRSLQQGSMTAKMIFSRMSEYGRMMADAKTLPPFIHPPCCLGSGDECSPNAAHTCLPEALAMRDKYNDFDEDMKLQALQATLVYGMLCAQCVESVSIEDSTWVVETIETFAEELYDLGTWASNMDQPCPSRSHWVFVESLRRVGCLLYLIDLLLRVDTQTPSTGDCAEFFDMPLPCSREMWQPISDKDWTERYQEDMETRKQKGRQGLTLGMLLLIRQSAACGEDITISAREGLAEELAEWCERADDLSMLLWMGLTVEGDGQSQLYQVGTGPALM</sequence>
<dbReference type="GO" id="GO:0008270">
    <property type="term" value="F:zinc ion binding"/>
    <property type="evidence" value="ECO:0007669"/>
    <property type="project" value="InterPro"/>
</dbReference>
<accession>A0AAD6GCG1</accession>
<dbReference type="InterPro" id="IPR036864">
    <property type="entry name" value="Zn2-C6_fun-type_DNA-bd_sf"/>
</dbReference>
<dbReference type="CDD" id="cd00067">
    <property type="entry name" value="GAL4"/>
    <property type="match status" value="1"/>
</dbReference>
<keyword evidence="3" id="KW-0805">Transcription regulation</keyword>
<evidence type="ECO:0000313" key="8">
    <source>
        <dbReference type="EMBL" id="KAJ5531979.1"/>
    </source>
</evidence>
<dbReference type="AlphaFoldDB" id="A0AAD6GCG1"/>
<evidence type="ECO:0000259" key="7">
    <source>
        <dbReference type="PROSITE" id="PS50048"/>
    </source>
</evidence>
<name>A0AAD6GCG1_9EURO</name>
<keyword evidence="4" id="KW-0238">DNA-binding</keyword>
<dbReference type="PANTHER" id="PTHR47660:SF3">
    <property type="entry name" value="FINGER DOMAIN PROTEIN, PUTATIVE (AFU_ORTHOLOGUE AFUA_4G03310)-RELATED"/>
    <property type="match status" value="1"/>
</dbReference>
<dbReference type="PANTHER" id="PTHR47660">
    <property type="entry name" value="TRANSCRIPTION FACTOR WITH C2H2 AND ZN(2)-CYS(6) DNA BINDING DOMAIN (EUROFUNG)-RELATED-RELATED"/>
    <property type="match status" value="1"/>
</dbReference>
<dbReference type="SUPFAM" id="SSF57701">
    <property type="entry name" value="Zn2/Cys6 DNA-binding domain"/>
    <property type="match status" value="1"/>
</dbReference>
<evidence type="ECO:0000256" key="1">
    <source>
        <dbReference type="ARBA" id="ARBA00022723"/>
    </source>
</evidence>
<evidence type="ECO:0000256" key="5">
    <source>
        <dbReference type="ARBA" id="ARBA00023163"/>
    </source>
</evidence>
<dbReference type="PROSITE" id="PS50048">
    <property type="entry name" value="ZN2_CY6_FUNGAL_2"/>
    <property type="match status" value="1"/>
</dbReference>
<dbReference type="Pfam" id="PF00172">
    <property type="entry name" value="Zn_clus"/>
    <property type="match status" value="1"/>
</dbReference>
<dbReference type="InterPro" id="IPR001138">
    <property type="entry name" value="Zn2Cys6_DnaBD"/>
</dbReference>
<protein>
    <recommendedName>
        <fullName evidence="7">Zn(2)-C6 fungal-type domain-containing protein</fullName>
    </recommendedName>
</protein>
<feature type="domain" description="Zn(2)-C6 fungal-type" evidence="7">
    <location>
        <begin position="8"/>
        <end position="37"/>
    </location>
</feature>
<evidence type="ECO:0000256" key="2">
    <source>
        <dbReference type="ARBA" id="ARBA00022833"/>
    </source>
</evidence>
<dbReference type="SMART" id="SM00066">
    <property type="entry name" value="GAL4"/>
    <property type="match status" value="1"/>
</dbReference>
<comment type="caution">
    <text evidence="8">The sequence shown here is derived from an EMBL/GenBank/DDBJ whole genome shotgun (WGS) entry which is preliminary data.</text>
</comment>
<dbReference type="Proteomes" id="UP001220324">
    <property type="component" value="Unassembled WGS sequence"/>
</dbReference>
<dbReference type="PROSITE" id="PS00463">
    <property type="entry name" value="ZN2_CY6_FUNGAL_1"/>
    <property type="match status" value="1"/>
</dbReference>
<keyword evidence="1" id="KW-0479">Metal-binding</keyword>
<evidence type="ECO:0000256" key="4">
    <source>
        <dbReference type="ARBA" id="ARBA00023125"/>
    </source>
</evidence>
<evidence type="ECO:0000256" key="6">
    <source>
        <dbReference type="ARBA" id="ARBA00023242"/>
    </source>
</evidence>
<dbReference type="GO" id="GO:0000981">
    <property type="term" value="F:DNA-binding transcription factor activity, RNA polymerase II-specific"/>
    <property type="evidence" value="ECO:0007669"/>
    <property type="project" value="InterPro"/>
</dbReference>
<evidence type="ECO:0000256" key="3">
    <source>
        <dbReference type="ARBA" id="ARBA00023015"/>
    </source>
</evidence>
<keyword evidence="5" id="KW-0804">Transcription</keyword>
<gene>
    <name evidence="8" type="ORF">N7494_008531</name>
</gene>
<dbReference type="Gene3D" id="4.10.240.10">
    <property type="entry name" value="Zn(2)-C6 fungal-type DNA-binding domain"/>
    <property type="match status" value="1"/>
</dbReference>
<dbReference type="EMBL" id="JAQIZZ010000007">
    <property type="protein sequence ID" value="KAJ5531979.1"/>
    <property type="molecule type" value="Genomic_DNA"/>
</dbReference>
<keyword evidence="6" id="KW-0539">Nucleus</keyword>
<proteinExistence type="predicted"/>
<keyword evidence="9" id="KW-1185">Reference proteome</keyword>